<dbReference type="PROSITE" id="PS50184">
    <property type="entry name" value="VWFC_2"/>
    <property type="match status" value="1"/>
</dbReference>
<dbReference type="AlphaFoldDB" id="A0A9D4SKY3"/>
<keyword evidence="5" id="KW-0812">Transmembrane</keyword>
<reference evidence="8" key="1">
    <citation type="submission" date="2020-06" db="EMBL/GenBank/DDBJ databases">
        <authorList>
            <person name="Ji K."/>
            <person name="Li J."/>
        </authorList>
    </citation>
    <scope>NUCLEOTIDE SEQUENCE</scope>
    <source>
        <strain evidence="8">JKM2019</strain>
        <tissue evidence="8">Whole body</tissue>
    </source>
</reference>
<dbReference type="CDD" id="cd04301">
    <property type="entry name" value="NAT_SF"/>
    <property type="match status" value="1"/>
</dbReference>
<evidence type="ECO:0000256" key="5">
    <source>
        <dbReference type="SAM" id="Phobius"/>
    </source>
</evidence>
<keyword evidence="2" id="KW-0808">Transferase</keyword>
<dbReference type="EMBL" id="SDOV01000001">
    <property type="protein sequence ID" value="KAH7646209.1"/>
    <property type="molecule type" value="Genomic_DNA"/>
</dbReference>
<evidence type="ECO:0000256" key="3">
    <source>
        <dbReference type="ARBA" id="ARBA00023315"/>
    </source>
</evidence>
<dbReference type="Gene3D" id="3.40.630.30">
    <property type="match status" value="1"/>
</dbReference>
<reference evidence="8" key="2">
    <citation type="journal article" date="2021" name="World Allergy Organ. J.">
        <title>Chromosome-level assembly of Dermatophagoides farinae genome and transcriptome reveals two novel allergens Der f 37 and Der f 39.</title>
        <authorList>
            <person name="Chen J."/>
            <person name="Cai Z."/>
            <person name="Fan D."/>
            <person name="Hu J."/>
            <person name="Hou Y."/>
            <person name="He Y."/>
            <person name="Zhang Z."/>
            <person name="Zhao Z."/>
            <person name="Gao P."/>
            <person name="Hu W."/>
            <person name="Sun J."/>
            <person name="Li J."/>
            <person name="Ji K."/>
        </authorList>
    </citation>
    <scope>NUCLEOTIDE SEQUENCE</scope>
    <source>
        <strain evidence="8">JKM2019</strain>
    </source>
</reference>
<evidence type="ECO:0000256" key="2">
    <source>
        <dbReference type="ARBA" id="ARBA00022679"/>
    </source>
</evidence>
<feature type="compositionally biased region" description="Low complexity" evidence="4">
    <location>
        <begin position="280"/>
        <end position="296"/>
    </location>
</feature>
<dbReference type="SUPFAM" id="SSF55729">
    <property type="entry name" value="Acyl-CoA N-acyltransferases (Nat)"/>
    <property type="match status" value="1"/>
</dbReference>
<evidence type="ECO:0000256" key="1">
    <source>
        <dbReference type="ARBA" id="ARBA00008694"/>
    </source>
</evidence>
<evidence type="ECO:0000313" key="8">
    <source>
        <dbReference type="EMBL" id="KAH7646209.1"/>
    </source>
</evidence>
<dbReference type="PANTHER" id="PTHR10545:SF29">
    <property type="entry name" value="GH14572P-RELATED"/>
    <property type="match status" value="1"/>
</dbReference>
<dbReference type="Proteomes" id="UP000828236">
    <property type="component" value="Unassembled WGS sequence"/>
</dbReference>
<dbReference type="FunFam" id="3.40.630.30:FF:000064">
    <property type="entry name" value="GNAT family acetyltransferase"/>
    <property type="match status" value="1"/>
</dbReference>
<keyword evidence="5" id="KW-1133">Transmembrane helix</keyword>
<feature type="transmembrane region" description="Helical" evidence="5">
    <location>
        <begin position="160"/>
        <end position="182"/>
    </location>
</feature>
<proteinExistence type="inferred from homology"/>
<dbReference type="PROSITE" id="PS51186">
    <property type="entry name" value="GNAT"/>
    <property type="match status" value="1"/>
</dbReference>
<dbReference type="PANTHER" id="PTHR10545">
    <property type="entry name" value="DIAMINE N-ACETYLTRANSFERASE"/>
    <property type="match status" value="1"/>
</dbReference>
<feature type="compositionally biased region" description="Polar residues" evidence="4">
    <location>
        <begin position="297"/>
        <end position="308"/>
    </location>
</feature>
<protein>
    <recommendedName>
        <fullName evidence="9">N-acetyltransferase domain-containing protein</fullName>
    </recommendedName>
</protein>
<comment type="caution">
    <text evidence="8">The sequence shown here is derived from an EMBL/GenBank/DDBJ whole genome shotgun (WGS) entry which is preliminary data.</text>
</comment>
<feature type="region of interest" description="Disordered" evidence="4">
    <location>
        <begin position="204"/>
        <end position="228"/>
    </location>
</feature>
<evidence type="ECO:0000256" key="4">
    <source>
        <dbReference type="SAM" id="MobiDB-lite"/>
    </source>
</evidence>
<dbReference type="InterPro" id="IPR001007">
    <property type="entry name" value="VWF_dom"/>
</dbReference>
<name>A0A9D4SKY3_DERFA</name>
<comment type="similarity">
    <text evidence="1">Belongs to the acetyltransferase family.</text>
</comment>
<evidence type="ECO:0000259" key="7">
    <source>
        <dbReference type="PROSITE" id="PS51186"/>
    </source>
</evidence>
<feature type="domain" description="N-acetyltransferase" evidence="7">
    <location>
        <begin position="694"/>
        <end position="849"/>
    </location>
</feature>
<dbReference type="Pfam" id="PF00583">
    <property type="entry name" value="Acetyltransf_1"/>
    <property type="match status" value="1"/>
</dbReference>
<dbReference type="InterPro" id="IPR000182">
    <property type="entry name" value="GNAT_dom"/>
</dbReference>
<feature type="domain" description="VWFC" evidence="6">
    <location>
        <begin position="23"/>
        <end position="87"/>
    </location>
</feature>
<dbReference type="InterPro" id="IPR016181">
    <property type="entry name" value="Acyl_CoA_acyltransferase"/>
</dbReference>
<evidence type="ECO:0000259" key="6">
    <source>
        <dbReference type="PROSITE" id="PS50184"/>
    </source>
</evidence>
<sequence>MFASMPGFQDFQYGHPQPSTGVEICYNDKGDIVKHGEQYVPLGIDTCTQCTCMHGKAEMCISVLCSPPENCRRYHEVTNKCCEFLCIDGGNGNQVIGSNHGNSDMAIRLMNTGNGHHHTQSTNNFNGGLQNGLRFFGNNKTAILTKGETKTFHSIPTSNLGLRLITSTVTSFLILALLLFMIHRLRQRRLLVMIRRLQNRRLDHMNGRNSSHHPTPAPPHCSDSTGYAGDQLVTTPMRLFGLGGHSSINGPFGPFDLMGPNSIEPPPPYTFWKPPSMPAQSTEQQQQQQPQFSSLSETNGLSPVQSLPNEAPPSYEESIQVGNSNNIIMSNAALIISCQQNSLSQPSNNIEVTPSSNHQNGIINVLEHQPSYSGHVITQSQSQNWLSTTTTTPHNSIIGSINLPQQSVFEGHSMDQIQQTYTKQISHSNLSGDRINRYVHHHNHHHQPNNLIHQNRMVAAEIKPHPIAYREQSSNVVDPQIRPCIPNPPAIMRNNLFYPQRLISHLTSSLTPHNDFSQSQTSGRSLSPDQHITRLHVGSPISNQIPVTYVRSMIMPVNNNSQLSHETTTFRSHYPNSRSALLQQQQYQQQQSSIMSRCIYNNNIHQQPQQTQKRSKITNNQSSLMMINNNIDESAKELVIQNDSICSPSSSSESLSQCTIVRKPIDVHQTVATVEQSSSRQSMSSTKIMSEIEFIVRDARSSDCHSIHSLICELAEYEKMPDQVEITAERLKEDGFGPDHQPRFHCFVVENIAEKTIVGFLLYVQKYSTWKGPFLWMEDLYIQPKYRRFGLGRSLVCTLIRRAHQLQMPRIEWNVLGWNHLAREFYHNKLGAIDLTHDDDWLTYRLTRNRFENLLQLNPSNVRIDEK</sequence>
<accession>A0A9D4SKY3</accession>
<dbReference type="SMART" id="SM00214">
    <property type="entry name" value="VWC"/>
    <property type="match status" value="1"/>
</dbReference>
<dbReference type="GO" id="GO:0008080">
    <property type="term" value="F:N-acetyltransferase activity"/>
    <property type="evidence" value="ECO:0007669"/>
    <property type="project" value="UniProtKB-ARBA"/>
</dbReference>
<evidence type="ECO:0008006" key="9">
    <source>
        <dbReference type="Google" id="ProtNLM"/>
    </source>
</evidence>
<feature type="region of interest" description="Disordered" evidence="4">
    <location>
        <begin position="256"/>
        <end position="318"/>
    </location>
</feature>
<keyword evidence="5" id="KW-0472">Membrane</keyword>
<keyword evidence="3" id="KW-0012">Acyltransferase</keyword>
<gene>
    <name evidence="8" type="ORF">HUG17_1747</name>
</gene>
<dbReference type="SUPFAM" id="SSF57603">
    <property type="entry name" value="FnI-like domain"/>
    <property type="match status" value="1"/>
</dbReference>
<dbReference type="InterPro" id="IPR051016">
    <property type="entry name" value="Diverse_Substrate_AcTransf"/>
</dbReference>
<organism evidence="8">
    <name type="scientific">Dermatophagoides farinae</name>
    <name type="common">American house dust mite</name>
    <dbReference type="NCBI Taxonomy" id="6954"/>
    <lineage>
        <taxon>Eukaryota</taxon>
        <taxon>Metazoa</taxon>
        <taxon>Ecdysozoa</taxon>
        <taxon>Arthropoda</taxon>
        <taxon>Chelicerata</taxon>
        <taxon>Arachnida</taxon>
        <taxon>Acari</taxon>
        <taxon>Acariformes</taxon>
        <taxon>Sarcoptiformes</taxon>
        <taxon>Astigmata</taxon>
        <taxon>Psoroptidia</taxon>
        <taxon>Analgoidea</taxon>
        <taxon>Pyroglyphidae</taxon>
        <taxon>Dermatophagoidinae</taxon>
        <taxon>Dermatophagoides</taxon>
    </lineage>
</organism>